<dbReference type="Pfam" id="PF07679">
    <property type="entry name" value="I-set"/>
    <property type="match status" value="2"/>
</dbReference>
<dbReference type="PANTHER" id="PTHR47633:SF15">
    <property type="entry name" value="IG-LIKE DOMAIN-CONTAINING PROTEIN"/>
    <property type="match status" value="1"/>
</dbReference>
<protein>
    <recommendedName>
        <fullName evidence="3">Ig-like domain-containing protein</fullName>
    </recommendedName>
</protein>
<evidence type="ECO:0000313" key="4">
    <source>
        <dbReference type="EMBL" id="CAD7413048.1"/>
    </source>
</evidence>
<dbReference type="Gene3D" id="2.60.40.10">
    <property type="entry name" value="Immunoglobulins"/>
    <property type="match status" value="2"/>
</dbReference>
<feature type="domain" description="Ig-like" evidence="3">
    <location>
        <begin position="179"/>
        <end position="269"/>
    </location>
</feature>
<dbReference type="InterPro" id="IPR003598">
    <property type="entry name" value="Ig_sub2"/>
</dbReference>
<organism evidence="4">
    <name type="scientific">Timema poppense</name>
    <name type="common">Walking stick</name>
    <dbReference type="NCBI Taxonomy" id="170557"/>
    <lineage>
        <taxon>Eukaryota</taxon>
        <taxon>Metazoa</taxon>
        <taxon>Ecdysozoa</taxon>
        <taxon>Arthropoda</taxon>
        <taxon>Hexapoda</taxon>
        <taxon>Insecta</taxon>
        <taxon>Pterygota</taxon>
        <taxon>Neoptera</taxon>
        <taxon>Polyneoptera</taxon>
        <taxon>Phasmatodea</taxon>
        <taxon>Timematodea</taxon>
        <taxon>Timematoidea</taxon>
        <taxon>Timematidae</taxon>
        <taxon>Timema</taxon>
    </lineage>
</organism>
<evidence type="ECO:0000259" key="3">
    <source>
        <dbReference type="PROSITE" id="PS50835"/>
    </source>
</evidence>
<evidence type="ECO:0000256" key="2">
    <source>
        <dbReference type="SAM" id="MobiDB-lite"/>
    </source>
</evidence>
<dbReference type="InterPro" id="IPR013098">
    <property type="entry name" value="Ig_I-set"/>
</dbReference>
<dbReference type="SMART" id="SM00408">
    <property type="entry name" value="IGc2"/>
    <property type="match status" value="2"/>
</dbReference>
<dbReference type="InterPro" id="IPR003599">
    <property type="entry name" value="Ig_sub"/>
</dbReference>
<dbReference type="SMART" id="SM00409">
    <property type="entry name" value="IG"/>
    <property type="match status" value="2"/>
</dbReference>
<dbReference type="InterPro" id="IPR013783">
    <property type="entry name" value="Ig-like_fold"/>
</dbReference>
<dbReference type="InterPro" id="IPR036179">
    <property type="entry name" value="Ig-like_dom_sf"/>
</dbReference>
<accession>A0A7R9H8W0</accession>
<gene>
    <name evidence="4" type="ORF">TPSB3V08_LOCUS8780</name>
</gene>
<dbReference type="AlphaFoldDB" id="A0A7R9H8W0"/>
<name>A0A7R9H8W0_TIMPO</name>
<feature type="region of interest" description="Disordered" evidence="2">
    <location>
        <begin position="50"/>
        <end position="73"/>
    </location>
</feature>
<dbReference type="PANTHER" id="PTHR47633">
    <property type="entry name" value="IMMUNOGLOBULIN"/>
    <property type="match status" value="1"/>
</dbReference>
<reference evidence="4" key="1">
    <citation type="submission" date="2020-11" db="EMBL/GenBank/DDBJ databases">
        <authorList>
            <person name="Tran Van P."/>
        </authorList>
    </citation>
    <scope>NUCLEOTIDE SEQUENCE</scope>
</reference>
<proteinExistence type="predicted"/>
<sequence>MDTRRCERHWVLIRLRDVKVVTGRGPLGCEHGAPPPALPPPSVAASWAARPDLGEESPSPATSEGRPPPFQLGTDEWQDLVQKRQIWSRHCLEHLWPTSDEDSPNNHMSCRNEELVVRGTRVTPTWDGHVARLELDNLQHEDAGVYTCVAENELGRTRCSAELRVLDTLDPSDEDRRPPEFIQGLPETTAVLEGHSVELQVWLRGTPPLDVVWVKDDLEVPDCQDFRYVDRGDGRVALRLTDVFPQDAGQYHCEAFNDHGDATTATRLAVQEGSSSEASLSRLGPATTHLQFDKRPGPVLARIGGKASFCARVACADVVWSVAGASVTESSRFKYNPLTPQYSSISPHHPVSQYIPSPSGVSVYPLPLSVSVYPLTPQCLTISLAPHCHSIIPFPSVSQYIPSPSSVSIYPLTPVSHYIPCPSLSQYNPLPLTVSVYPLTLQCLSISPSPQCLSISPHPSVSQYLSISPRPSLTENNVPRTGPFWSHGTDVGEGGDLDISQTKGLCVYKLTSSTSNGPIRSTRAGEPTLTTNKRMFVVKEWSCPGHELSPSGRIHMSAEYGVACLTLREITADDSGKCPNTLAIKGPGLDYRNE</sequence>
<dbReference type="EMBL" id="OD006510">
    <property type="protein sequence ID" value="CAD7413048.1"/>
    <property type="molecule type" value="Genomic_DNA"/>
</dbReference>
<keyword evidence="1" id="KW-0393">Immunoglobulin domain</keyword>
<evidence type="ECO:0000256" key="1">
    <source>
        <dbReference type="ARBA" id="ARBA00023319"/>
    </source>
</evidence>
<dbReference type="FunFam" id="2.60.40.10:FF:000107">
    <property type="entry name" value="Myosin, light chain kinase a"/>
    <property type="match status" value="1"/>
</dbReference>
<dbReference type="InterPro" id="IPR007110">
    <property type="entry name" value="Ig-like_dom"/>
</dbReference>
<dbReference type="SUPFAM" id="SSF48726">
    <property type="entry name" value="Immunoglobulin"/>
    <property type="match status" value="2"/>
</dbReference>
<dbReference type="PROSITE" id="PS50835">
    <property type="entry name" value="IG_LIKE"/>
    <property type="match status" value="1"/>
</dbReference>